<keyword evidence="1" id="KW-1133">Transmembrane helix</keyword>
<keyword evidence="1" id="KW-0812">Transmembrane</keyword>
<dbReference type="AlphaFoldDB" id="A0ABD3UVV7"/>
<protein>
    <submittedName>
        <fullName evidence="2">Uncharacterized protein</fullName>
    </submittedName>
</protein>
<dbReference type="Proteomes" id="UP001634394">
    <property type="component" value="Unassembled WGS sequence"/>
</dbReference>
<name>A0ABD3UVV7_SINWO</name>
<keyword evidence="1" id="KW-0472">Membrane</keyword>
<gene>
    <name evidence="2" type="ORF">ACJMK2_016507</name>
</gene>
<feature type="transmembrane region" description="Helical" evidence="1">
    <location>
        <begin position="20"/>
        <end position="44"/>
    </location>
</feature>
<dbReference type="EMBL" id="JBJQND010000015">
    <property type="protein sequence ID" value="KAL3852901.1"/>
    <property type="molecule type" value="Genomic_DNA"/>
</dbReference>
<feature type="non-terminal residue" evidence="2">
    <location>
        <position position="1"/>
    </location>
</feature>
<evidence type="ECO:0000256" key="1">
    <source>
        <dbReference type="SAM" id="Phobius"/>
    </source>
</evidence>
<feature type="non-terminal residue" evidence="2">
    <location>
        <position position="58"/>
    </location>
</feature>
<keyword evidence="3" id="KW-1185">Reference proteome</keyword>
<evidence type="ECO:0000313" key="2">
    <source>
        <dbReference type="EMBL" id="KAL3852901.1"/>
    </source>
</evidence>
<reference evidence="2 3" key="1">
    <citation type="submission" date="2024-11" db="EMBL/GenBank/DDBJ databases">
        <title>Chromosome-level genome assembly of the freshwater bivalve Anodonta woodiana.</title>
        <authorList>
            <person name="Chen X."/>
        </authorList>
    </citation>
    <scope>NUCLEOTIDE SEQUENCE [LARGE SCALE GENOMIC DNA]</scope>
    <source>
        <strain evidence="2">MN2024</strain>
        <tissue evidence="2">Gills</tissue>
    </source>
</reference>
<organism evidence="2 3">
    <name type="scientific">Sinanodonta woodiana</name>
    <name type="common">Chinese pond mussel</name>
    <name type="synonym">Anodonta woodiana</name>
    <dbReference type="NCBI Taxonomy" id="1069815"/>
    <lineage>
        <taxon>Eukaryota</taxon>
        <taxon>Metazoa</taxon>
        <taxon>Spiralia</taxon>
        <taxon>Lophotrochozoa</taxon>
        <taxon>Mollusca</taxon>
        <taxon>Bivalvia</taxon>
        <taxon>Autobranchia</taxon>
        <taxon>Heteroconchia</taxon>
        <taxon>Palaeoheterodonta</taxon>
        <taxon>Unionida</taxon>
        <taxon>Unionoidea</taxon>
        <taxon>Unionidae</taxon>
        <taxon>Unioninae</taxon>
        <taxon>Sinanodonta</taxon>
    </lineage>
</organism>
<proteinExistence type="predicted"/>
<accession>A0ABD3UVV7</accession>
<evidence type="ECO:0000313" key="3">
    <source>
        <dbReference type="Proteomes" id="UP001634394"/>
    </source>
</evidence>
<sequence>SSTTEKENDKESQKCYTLTVIILVALGCLLMGVVVTTLVFVLYMKRRLRVCFSKHIKE</sequence>
<comment type="caution">
    <text evidence="2">The sequence shown here is derived from an EMBL/GenBank/DDBJ whole genome shotgun (WGS) entry which is preliminary data.</text>
</comment>